<keyword evidence="13" id="KW-1185">Reference proteome</keyword>
<dbReference type="InterPro" id="IPR014883">
    <property type="entry name" value="VRR_NUC"/>
</dbReference>
<gene>
    <name evidence="12" type="ORF">EOE65_01205</name>
</gene>
<dbReference type="InterPro" id="IPR033315">
    <property type="entry name" value="Fan1-like"/>
</dbReference>
<evidence type="ECO:0000256" key="6">
    <source>
        <dbReference type="ARBA" id="ARBA00022722"/>
    </source>
</evidence>
<dbReference type="PANTHER" id="PTHR15749:SF4">
    <property type="entry name" value="FANCONI-ASSOCIATED NUCLEASE 1"/>
    <property type="match status" value="1"/>
</dbReference>
<dbReference type="EMBL" id="SACQ01000001">
    <property type="protein sequence ID" value="RVU32299.1"/>
    <property type="molecule type" value="Genomic_DNA"/>
</dbReference>
<evidence type="ECO:0000256" key="5">
    <source>
        <dbReference type="ARBA" id="ARBA00012029"/>
    </source>
</evidence>
<dbReference type="GO" id="GO:0036297">
    <property type="term" value="P:interstrand cross-link repair"/>
    <property type="evidence" value="ECO:0007669"/>
    <property type="project" value="InterPro"/>
</dbReference>
<evidence type="ECO:0000313" key="13">
    <source>
        <dbReference type="Proteomes" id="UP000282818"/>
    </source>
</evidence>
<comment type="similarity">
    <text evidence="4">Belongs to the FAN1 family.</text>
</comment>
<evidence type="ECO:0000256" key="8">
    <source>
        <dbReference type="ARBA" id="ARBA00022801"/>
    </source>
</evidence>
<evidence type="ECO:0000256" key="7">
    <source>
        <dbReference type="ARBA" id="ARBA00022723"/>
    </source>
</evidence>
<dbReference type="EC" id="3.1.4.1" evidence="5"/>
<sequence>MSQASEHSTALTAADINNPFYYQENFITVIKWVTEFHARLLLKAELELIDRFLTLPQQPQALLIRLLLRKGPLFRVAKLSYPEIDSITASICALETDGWLTTEALLGLENLANLFTKAELAVLLDEDTAHNYSLAKHNKATFIAALSKQSGQFAAPEQVVSLGHHALFQRLRLMFFGTLRQDFSAFVTTELGHTRYEQVKLTTDTCAFQCRSDVDTYLYLDELSQNPEQACAADMLAALKSQAAQSTSLWLTRKRSRLLFDLGVKSAREQQFLVSNEAFEHSTHPAARLRLARSLERQGALENAFELACADPLNLDEEVGFERLKVRVGKKISQNYTTVVKAFSPPSFQLTLAPHDNSVEWAALEALQRLDDTSSYHYCENKLFCALFGLTFWPAIFAPIQGAFFHPFQRQPNDLYDADFYSRRREIIEQQFELLTQDPLRLLQRWDEKIGLSNPFVDWRSIDRALITLALSCINTTQLIAIFRRMLSSLYNLRRGFPDLIAFNPTASTFQLIEVKSPTDKLQDHQRAWLQFFAEQKIKASVCHILYSG</sequence>
<dbReference type="SMART" id="SM00990">
    <property type="entry name" value="VRR_NUC"/>
    <property type="match status" value="1"/>
</dbReference>
<keyword evidence="9" id="KW-0460">Magnesium</keyword>
<reference evidence="12 13" key="1">
    <citation type="submission" date="2019-01" db="EMBL/GenBank/DDBJ databases">
        <authorList>
            <person name="Chen W.-M."/>
        </authorList>
    </citation>
    <scope>NUCLEOTIDE SEQUENCE [LARGE SCALE GENOMIC DNA]</scope>
    <source>
        <strain evidence="12 13">HPM-16</strain>
    </source>
</reference>
<comment type="cofactor">
    <cofactor evidence="2">
        <name>Mn(2+)</name>
        <dbReference type="ChEBI" id="CHEBI:29035"/>
    </cofactor>
</comment>
<keyword evidence="7" id="KW-0479">Metal-binding</keyword>
<evidence type="ECO:0000256" key="9">
    <source>
        <dbReference type="ARBA" id="ARBA00022842"/>
    </source>
</evidence>
<evidence type="ECO:0000313" key="12">
    <source>
        <dbReference type="EMBL" id="RVU32299.1"/>
    </source>
</evidence>
<dbReference type="GO" id="GO:0004528">
    <property type="term" value="F:phosphodiesterase I activity"/>
    <property type="evidence" value="ECO:0007669"/>
    <property type="project" value="UniProtKB-EC"/>
</dbReference>
<evidence type="ECO:0000256" key="1">
    <source>
        <dbReference type="ARBA" id="ARBA00000983"/>
    </source>
</evidence>
<proteinExistence type="inferred from homology"/>
<dbReference type="GO" id="GO:0046872">
    <property type="term" value="F:metal ion binding"/>
    <property type="evidence" value="ECO:0007669"/>
    <property type="project" value="UniProtKB-KW"/>
</dbReference>
<evidence type="ECO:0000259" key="11">
    <source>
        <dbReference type="SMART" id="SM00990"/>
    </source>
</evidence>
<comment type="catalytic activity">
    <reaction evidence="1">
        <text>Hydrolytically removes 5'-nucleotides successively from the 3'-hydroxy termini of 3'-hydroxy-terminated oligonucleotides.</text>
        <dbReference type="EC" id="3.1.4.1"/>
    </reaction>
</comment>
<accession>A0A437QD01</accession>
<evidence type="ECO:0000256" key="3">
    <source>
        <dbReference type="ARBA" id="ARBA00001946"/>
    </source>
</evidence>
<name>A0A437QD01_9GAMM</name>
<dbReference type="PANTHER" id="PTHR15749">
    <property type="entry name" value="FANCONI-ASSOCIATED NUCLEASE 1"/>
    <property type="match status" value="1"/>
</dbReference>
<dbReference type="AlphaFoldDB" id="A0A437QD01"/>
<dbReference type="Pfam" id="PF08774">
    <property type="entry name" value="VRR_NUC"/>
    <property type="match status" value="1"/>
</dbReference>
<organism evidence="12 13">
    <name type="scientific">Neptunomonas marina</name>
    <dbReference type="NCBI Taxonomy" id="1815562"/>
    <lineage>
        <taxon>Bacteria</taxon>
        <taxon>Pseudomonadati</taxon>
        <taxon>Pseudomonadota</taxon>
        <taxon>Gammaproteobacteria</taxon>
        <taxon>Oceanospirillales</taxon>
        <taxon>Oceanospirillaceae</taxon>
        <taxon>Neptunomonas</taxon>
    </lineage>
</organism>
<feature type="domain" description="VRR-NUC" evidence="11">
    <location>
        <begin position="434"/>
        <end position="547"/>
    </location>
</feature>
<dbReference type="GO" id="GO:0003676">
    <property type="term" value="F:nucleic acid binding"/>
    <property type="evidence" value="ECO:0007669"/>
    <property type="project" value="InterPro"/>
</dbReference>
<comment type="cofactor">
    <cofactor evidence="3">
        <name>Mg(2+)</name>
        <dbReference type="ChEBI" id="CHEBI:18420"/>
    </cofactor>
</comment>
<dbReference type="RefSeq" id="WP_127692468.1">
    <property type="nucleotide sequence ID" value="NZ_SACQ01000001.1"/>
</dbReference>
<evidence type="ECO:0000256" key="4">
    <source>
        <dbReference type="ARBA" id="ARBA00005533"/>
    </source>
</evidence>
<evidence type="ECO:0000256" key="10">
    <source>
        <dbReference type="ARBA" id="ARBA00023211"/>
    </source>
</evidence>
<keyword evidence="6" id="KW-0540">Nuclease</keyword>
<dbReference type="InterPro" id="IPR049125">
    <property type="entry name" value="FAN1-like_WH"/>
</dbReference>
<protein>
    <recommendedName>
        <fullName evidence="5">phosphodiesterase I</fullName>
        <ecNumber evidence="5">3.1.4.1</ecNumber>
    </recommendedName>
</protein>
<comment type="caution">
    <text evidence="12">The sequence shown here is derived from an EMBL/GenBank/DDBJ whole genome shotgun (WGS) entry which is preliminary data.</text>
</comment>
<keyword evidence="8" id="KW-0378">Hydrolase</keyword>
<keyword evidence="10" id="KW-0464">Manganese</keyword>
<dbReference type="InterPro" id="IPR011856">
    <property type="entry name" value="tRNA_endonuc-like_dom_sf"/>
</dbReference>
<evidence type="ECO:0000256" key="2">
    <source>
        <dbReference type="ARBA" id="ARBA00001936"/>
    </source>
</evidence>
<dbReference type="Gene3D" id="3.40.1350.10">
    <property type="match status" value="1"/>
</dbReference>
<dbReference type="Proteomes" id="UP000282818">
    <property type="component" value="Unassembled WGS sequence"/>
</dbReference>
<dbReference type="Pfam" id="PF21315">
    <property type="entry name" value="FAN1_HTH"/>
    <property type="match status" value="1"/>
</dbReference>